<gene>
    <name evidence="1" type="ORF">M9978_12300</name>
</gene>
<dbReference type="Proteomes" id="UP001139451">
    <property type="component" value="Unassembled WGS sequence"/>
</dbReference>
<organism evidence="1 2">
    <name type="scientific">Sphingomonas tagetis</name>
    <dbReference type="NCBI Taxonomy" id="2949092"/>
    <lineage>
        <taxon>Bacteria</taxon>
        <taxon>Pseudomonadati</taxon>
        <taxon>Pseudomonadota</taxon>
        <taxon>Alphaproteobacteria</taxon>
        <taxon>Sphingomonadales</taxon>
        <taxon>Sphingomonadaceae</taxon>
        <taxon>Sphingomonas</taxon>
    </lineage>
</organism>
<name>A0A9X2HPM9_9SPHN</name>
<sequence length="88" mass="9802">MADRVPPVVFDDDDPEWTEEDFARARPAAEVLPAEVIAAFAKAKTGRPRGSNKEQVALRIDKDVLAKFRATGPGWQTRINEALRRAEV</sequence>
<proteinExistence type="predicted"/>
<dbReference type="AlphaFoldDB" id="A0A9X2HPM9"/>
<dbReference type="EMBL" id="JAMLDX010000008">
    <property type="protein sequence ID" value="MCP3731208.1"/>
    <property type="molecule type" value="Genomic_DNA"/>
</dbReference>
<comment type="caution">
    <text evidence="1">The sequence shown here is derived from an EMBL/GenBank/DDBJ whole genome shotgun (WGS) entry which is preliminary data.</text>
</comment>
<accession>A0A9X2HPM9</accession>
<protein>
    <submittedName>
        <fullName evidence="1">BrnA antitoxin family protein</fullName>
    </submittedName>
</protein>
<reference evidence="1" key="1">
    <citation type="submission" date="2022-05" db="EMBL/GenBank/DDBJ databases">
        <title>Sphingomonas sp. strain MG17 Genome sequencing and assembly.</title>
        <authorList>
            <person name="Kim I."/>
        </authorList>
    </citation>
    <scope>NUCLEOTIDE SEQUENCE</scope>
    <source>
        <strain evidence="1">MG17</strain>
    </source>
</reference>
<dbReference type="InterPro" id="IPR025528">
    <property type="entry name" value="BrnA_antitoxin"/>
</dbReference>
<evidence type="ECO:0000313" key="1">
    <source>
        <dbReference type="EMBL" id="MCP3731208.1"/>
    </source>
</evidence>
<keyword evidence="2" id="KW-1185">Reference proteome</keyword>
<evidence type="ECO:0000313" key="2">
    <source>
        <dbReference type="Proteomes" id="UP001139451"/>
    </source>
</evidence>
<dbReference type="Pfam" id="PF14384">
    <property type="entry name" value="BrnA_antitoxin"/>
    <property type="match status" value="1"/>
</dbReference>